<dbReference type="Pfam" id="PF03724">
    <property type="entry name" value="META"/>
    <property type="match status" value="1"/>
</dbReference>
<dbReference type="PANTHER" id="PTHR35535:SF1">
    <property type="entry name" value="HEAT SHOCK PROTEIN HSLJ"/>
    <property type="match status" value="1"/>
</dbReference>
<keyword evidence="3" id="KW-1185">Reference proteome</keyword>
<evidence type="ECO:0000313" key="2">
    <source>
        <dbReference type="EMBL" id="GHB67343.1"/>
    </source>
</evidence>
<evidence type="ECO:0000313" key="3">
    <source>
        <dbReference type="Proteomes" id="UP000598271"/>
    </source>
</evidence>
<accession>A0A8J3D6G5</accession>
<gene>
    <name evidence="2" type="ORF">GCM10007390_20820</name>
</gene>
<comment type="caution">
    <text evidence="2">The sequence shown here is derived from an EMBL/GenBank/DDBJ whole genome shotgun (WGS) entry which is preliminary data.</text>
</comment>
<protein>
    <recommendedName>
        <fullName evidence="1">DUF306 domain-containing protein</fullName>
    </recommendedName>
</protein>
<dbReference type="PANTHER" id="PTHR35535">
    <property type="entry name" value="HEAT SHOCK PROTEIN HSLJ"/>
    <property type="match status" value="1"/>
</dbReference>
<evidence type="ECO:0000259" key="1">
    <source>
        <dbReference type="Pfam" id="PF03724"/>
    </source>
</evidence>
<reference evidence="2 3" key="1">
    <citation type="journal article" date="2014" name="Int. J. Syst. Evol. Microbiol.">
        <title>Complete genome sequence of Corynebacterium casei LMG S-19264T (=DSM 44701T), isolated from a smear-ripened cheese.</title>
        <authorList>
            <consortium name="US DOE Joint Genome Institute (JGI-PGF)"/>
            <person name="Walter F."/>
            <person name="Albersmeier A."/>
            <person name="Kalinowski J."/>
            <person name="Ruckert C."/>
        </authorList>
    </citation>
    <scope>NUCLEOTIDE SEQUENCE [LARGE SCALE GENOMIC DNA]</scope>
    <source>
        <strain evidence="2 3">KCTC 12866</strain>
    </source>
</reference>
<dbReference type="PROSITE" id="PS51257">
    <property type="entry name" value="PROKAR_LIPOPROTEIN"/>
    <property type="match status" value="1"/>
</dbReference>
<sequence length="158" mass="17672">MSMKSSLIALVFVALSVTGCSDNHPRKVKGDALETLNKTDQNPITEKYWKLVTLAGREVIMSKNQERESYFILKTDQNRVTGFAGCNTFNGTYTLEKGSRIRFSPLATTRKACSDVDISEPEFLRVFGLTDNYTIKGDTLTLNVGRRAPLAVFEAVYF</sequence>
<name>A0A8J3D6G5_9BACT</name>
<dbReference type="Proteomes" id="UP000598271">
    <property type="component" value="Unassembled WGS sequence"/>
</dbReference>
<dbReference type="InterPro" id="IPR038670">
    <property type="entry name" value="HslJ-like_sf"/>
</dbReference>
<dbReference type="Gene3D" id="2.40.128.270">
    <property type="match status" value="1"/>
</dbReference>
<dbReference type="InterPro" id="IPR053147">
    <property type="entry name" value="Hsp_HslJ-like"/>
</dbReference>
<organism evidence="2 3">
    <name type="scientific">Persicitalea jodogahamensis</name>
    <dbReference type="NCBI Taxonomy" id="402147"/>
    <lineage>
        <taxon>Bacteria</taxon>
        <taxon>Pseudomonadati</taxon>
        <taxon>Bacteroidota</taxon>
        <taxon>Cytophagia</taxon>
        <taxon>Cytophagales</taxon>
        <taxon>Spirosomataceae</taxon>
        <taxon>Persicitalea</taxon>
    </lineage>
</organism>
<dbReference type="AlphaFoldDB" id="A0A8J3D6G5"/>
<dbReference type="EMBL" id="BMXF01000002">
    <property type="protein sequence ID" value="GHB67343.1"/>
    <property type="molecule type" value="Genomic_DNA"/>
</dbReference>
<feature type="domain" description="DUF306" evidence="1">
    <location>
        <begin position="43"/>
        <end position="153"/>
    </location>
</feature>
<dbReference type="InterPro" id="IPR005184">
    <property type="entry name" value="DUF306_Meta_HslJ"/>
</dbReference>
<proteinExistence type="predicted"/>